<feature type="region of interest" description="Disordered" evidence="1">
    <location>
        <begin position="1"/>
        <end position="21"/>
    </location>
</feature>
<keyword evidence="4" id="KW-1185">Reference proteome</keyword>
<dbReference type="AlphaFoldDB" id="A0A814CP88"/>
<feature type="domain" description="YTH" evidence="2">
    <location>
        <begin position="111"/>
        <end position="249"/>
    </location>
</feature>
<dbReference type="PANTHER" id="PTHR12357">
    <property type="entry name" value="YTH YT521-B HOMOLOGY DOMAIN-CONTAINING"/>
    <property type="match status" value="1"/>
</dbReference>
<dbReference type="GO" id="GO:0000381">
    <property type="term" value="P:regulation of alternative mRNA splicing, via spliceosome"/>
    <property type="evidence" value="ECO:0007669"/>
    <property type="project" value="TreeGrafter"/>
</dbReference>
<evidence type="ECO:0000313" key="4">
    <source>
        <dbReference type="Proteomes" id="UP000663879"/>
    </source>
</evidence>
<feature type="compositionally biased region" description="Basic and acidic residues" evidence="1">
    <location>
        <begin position="522"/>
        <end position="546"/>
    </location>
</feature>
<dbReference type="PROSITE" id="PS50882">
    <property type="entry name" value="YTH"/>
    <property type="match status" value="1"/>
</dbReference>
<dbReference type="GO" id="GO:0005654">
    <property type="term" value="C:nucleoplasm"/>
    <property type="evidence" value="ECO:0007669"/>
    <property type="project" value="TreeGrafter"/>
</dbReference>
<dbReference type="OrthoDB" id="5842105at2759"/>
<dbReference type="InterPro" id="IPR045168">
    <property type="entry name" value="YTH_prot"/>
</dbReference>
<comment type="caution">
    <text evidence="3">The sequence shown here is derived from an EMBL/GenBank/DDBJ whole genome shotgun (WGS) entry which is preliminary data.</text>
</comment>
<accession>A0A814CP88</accession>
<evidence type="ECO:0000256" key="1">
    <source>
        <dbReference type="SAM" id="MobiDB-lite"/>
    </source>
</evidence>
<feature type="compositionally biased region" description="Basic and acidic residues" evidence="1">
    <location>
        <begin position="311"/>
        <end position="357"/>
    </location>
</feature>
<organism evidence="3 4">
    <name type="scientific">Brachionus calyciflorus</name>
    <dbReference type="NCBI Taxonomy" id="104777"/>
    <lineage>
        <taxon>Eukaryota</taxon>
        <taxon>Metazoa</taxon>
        <taxon>Spiralia</taxon>
        <taxon>Gnathifera</taxon>
        <taxon>Rotifera</taxon>
        <taxon>Eurotatoria</taxon>
        <taxon>Monogononta</taxon>
        <taxon>Pseudotrocha</taxon>
        <taxon>Ploima</taxon>
        <taxon>Brachionidae</taxon>
        <taxon>Brachionus</taxon>
    </lineage>
</organism>
<proteinExistence type="predicted"/>
<reference evidence="3" key="1">
    <citation type="submission" date="2021-02" db="EMBL/GenBank/DDBJ databases">
        <authorList>
            <person name="Nowell W R."/>
        </authorList>
    </citation>
    <scope>NUCLEOTIDE SEQUENCE</scope>
    <source>
        <strain evidence="3">Ploen Becks lab</strain>
    </source>
</reference>
<dbReference type="Gene3D" id="3.10.590.10">
    <property type="entry name" value="ph1033 like domains"/>
    <property type="match status" value="1"/>
</dbReference>
<dbReference type="EMBL" id="CAJNOC010002632">
    <property type="protein sequence ID" value="CAF0943947.1"/>
    <property type="molecule type" value="Genomic_DNA"/>
</dbReference>
<dbReference type="GO" id="GO:1990247">
    <property type="term" value="F:N6-methyladenosine-containing RNA reader activity"/>
    <property type="evidence" value="ECO:0007669"/>
    <property type="project" value="TreeGrafter"/>
</dbReference>
<feature type="compositionally biased region" description="Basic and acidic residues" evidence="1">
    <location>
        <begin position="281"/>
        <end position="293"/>
    </location>
</feature>
<evidence type="ECO:0000259" key="2">
    <source>
        <dbReference type="PROSITE" id="PS50882"/>
    </source>
</evidence>
<gene>
    <name evidence="3" type="ORF">OXX778_LOCUS13578</name>
</gene>
<dbReference type="CDD" id="cd21134">
    <property type="entry name" value="YTH"/>
    <property type="match status" value="1"/>
</dbReference>
<protein>
    <recommendedName>
        <fullName evidence="2">YTH domain-containing protein</fullName>
    </recommendedName>
</protein>
<dbReference type="GO" id="GO:0003729">
    <property type="term" value="F:mRNA binding"/>
    <property type="evidence" value="ECO:0007669"/>
    <property type="project" value="TreeGrafter"/>
</dbReference>
<feature type="region of interest" description="Disordered" evidence="1">
    <location>
        <begin position="281"/>
        <end position="357"/>
    </location>
</feature>
<sequence>MSAEDVLFLTPEDDLNNHNDSIDKSKILTESFESKNSENVEQENQNVSVNDNFVELNATKNNEDELHETLPNEENDQIESGEIGEIKNENVPPVKIDENLLNEMKYLFKNTRYFLIKSNNYENVFLAQSKSVWSTPRANEIKLNKAYRECANVILIFSVSESGRFQGYARLASESRLDPDLQVDWILPPTLSARSLMGVFKIDWITKNDLFFNKTQHLLNSWNENRQVKVGRDGQEIEPHCGESLCRLFDLSSSNDSESKIEEINKNLSLIIKRSKRKHEELLENPEKRDSREKKSRSRSSSRGSRGSKSSRKDERRSSERDREKSKGDLKDQDTNLDRDYHRYKKDYHQQYRKRYDDRGIYHNRPFYNQARHMTSIVQPPYYPPTGQPFVSHGMPHQIENIPFKRHRSRSSSPRRKEKDISKLDLPKDIVLNSTYEEYLQAMKQQQHQQIYPIQQGPYGGYEQNYYQNIQYGYGMQQQQALPINPSMQGYNLNEYTQPTNPSKYDQDVEEFLRQTSAPVISERKEKAREKESRDKKKEKKRDKESRRRKSRSSSSRSKSRDRSYRRKSKSRSRDRR</sequence>
<name>A0A814CP88_9BILA</name>
<dbReference type="Proteomes" id="UP000663879">
    <property type="component" value="Unassembled WGS sequence"/>
</dbReference>
<dbReference type="PANTHER" id="PTHR12357:SF3">
    <property type="entry name" value="YTH DOMAIN-CONTAINING PROTEIN 1"/>
    <property type="match status" value="1"/>
</dbReference>
<dbReference type="GO" id="GO:0000398">
    <property type="term" value="P:mRNA splicing, via spliceosome"/>
    <property type="evidence" value="ECO:0007669"/>
    <property type="project" value="TreeGrafter"/>
</dbReference>
<feature type="region of interest" description="Disordered" evidence="1">
    <location>
        <begin position="513"/>
        <end position="577"/>
    </location>
</feature>
<feature type="compositionally biased region" description="Basic residues" evidence="1">
    <location>
        <begin position="547"/>
        <end position="577"/>
    </location>
</feature>
<dbReference type="InterPro" id="IPR007275">
    <property type="entry name" value="YTH_domain"/>
</dbReference>
<dbReference type="Pfam" id="PF04146">
    <property type="entry name" value="YTH"/>
    <property type="match status" value="1"/>
</dbReference>
<evidence type="ECO:0000313" key="3">
    <source>
        <dbReference type="EMBL" id="CAF0943947.1"/>
    </source>
</evidence>